<accession>A0A9P5E0J0</accession>
<feature type="domain" description="CHAT" evidence="1">
    <location>
        <begin position="408"/>
        <end position="720"/>
    </location>
</feature>
<dbReference type="EMBL" id="PVQB02000060">
    <property type="protein sequence ID" value="KAF4344217.1"/>
    <property type="molecule type" value="Genomic_DNA"/>
</dbReference>
<name>A0A9P5E0J0_9HYPO</name>
<dbReference type="Proteomes" id="UP000730481">
    <property type="component" value="Unassembled WGS sequence"/>
</dbReference>
<dbReference type="SUPFAM" id="SSF81901">
    <property type="entry name" value="HCP-like"/>
    <property type="match status" value="1"/>
</dbReference>
<dbReference type="Gene3D" id="1.25.40.10">
    <property type="entry name" value="Tetratricopeptide repeat domain"/>
    <property type="match status" value="1"/>
</dbReference>
<evidence type="ECO:0000313" key="3">
    <source>
        <dbReference type="Proteomes" id="UP000730481"/>
    </source>
</evidence>
<sequence>MDDLDSFIDTAREIVRETPAVDLDRIIWLHELGNMLRRLFTSAGSLSDIEEAIQAVWKSNLGDHLGDRYLRTRDTKDLDEAVKLSREAANQLSPGHLDAPNLLNSLSIRLAHRYSKTRDNKDVEAGKQAIEAAEPGNPILAQYLSNLADCYWNHHALSACQDDFDDAITLYRAALDHPNSNTPSRIASGKALFETHTHASHWEQALEASETTFSLLLNLTPRFLSFVDKQRMLARVVDLACDTAAVALHAGKTPFYALNILDKGRGVLAVAIEQIRGDVLDLEESHPGLSHQFLQLRDVLDAPMESDDSASAQAVANRRAEATLELDNLIAEILKHPRFSSFLDSPCEEEFRAAASRGPVVVVNLSKFRCDAILIEQHQIRSLALPDLTIETLNEQGRQDLLSSPAMLKWFWDVAANPILYGLGIDGPPACDDWPHVWWIPTGRLSRLPFHAFGHHYPGSTETVLDRVVSSYSSSVQALINGRKRRHHCPSKGKALSIAMQDTIGQAKLSFAEEEHSQALKICKSINLEPCVPDRHKQAVLEGLKTCNIFHFVGHGNTDNSPSQSGLLLADGVLTVSELMDINLRKHAPFLAYLSACGTGRIGGNTFFDDHIHLFSACQLAGFRHVIGTLREVNDKSCVDVSRIVYETIKGQVFTDQSVCWSLHEATRELRDRWVNTSEQRLQRADPSDREGVWSRDIISCDVEEDKMEKLFWVPFVHFGV</sequence>
<proteinExistence type="predicted"/>
<dbReference type="AlphaFoldDB" id="A0A9P5E0J0"/>
<dbReference type="InterPro" id="IPR024983">
    <property type="entry name" value="CHAT_dom"/>
</dbReference>
<protein>
    <submittedName>
        <fullName evidence="2">30S ribosomal S17P protein</fullName>
    </submittedName>
</protein>
<dbReference type="InterPro" id="IPR011990">
    <property type="entry name" value="TPR-like_helical_dom_sf"/>
</dbReference>
<comment type="caution">
    <text evidence="2">The sequence shown here is derived from an EMBL/GenBank/DDBJ whole genome shotgun (WGS) entry which is preliminary data.</text>
</comment>
<evidence type="ECO:0000313" key="2">
    <source>
        <dbReference type="EMBL" id="KAF4344217.1"/>
    </source>
</evidence>
<keyword evidence="3" id="KW-1185">Reference proteome</keyword>
<reference evidence="2" key="2">
    <citation type="submission" date="2020-02" db="EMBL/GenBank/DDBJ databases">
        <title>Identification and distribution of gene clusters putatively required for synthesis of sphingolipid metabolism inhibitors in phylogenetically diverse species of the filamentous fungus Fusarium.</title>
        <authorList>
            <person name="Kim H.-S."/>
            <person name="Busman M."/>
            <person name="Brown D.W."/>
            <person name="Divon H."/>
            <person name="Uhlig S."/>
            <person name="Proctor R.H."/>
        </authorList>
    </citation>
    <scope>NUCLEOTIDE SEQUENCE</scope>
    <source>
        <strain evidence="2">NRRL 25174</strain>
    </source>
</reference>
<evidence type="ECO:0000259" key="1">
    <source>
        <dbReference type="Pfam" id="PF12770"/>
    </source>
</evidence>
<gene>
    <name evidence="2" type="ORF">FBEOM_1811</name>
</gene>
<dbReference type="OrthoDB" id="9991317at2759"/>
<dbReference type="Pfam" id="PF12770">
    <property type="entry name" value="CHAT"/>
    <property type="match status" value="1"/>
</dbReference>
<organism evidence="2 3">
    <name type="scientific">Fusarium beomiforme</name>
    <dbReference type="NCBI Taxonomy" id="44412"/>
    <lineage>
        <taxon>Eukaryota</taxon>
        <taxon>Fungi</taxon>
        <taxon>Dikarya</taxon>
        <taxon>Ascomycota</taxon>
        <taxon>Pezizomycotina</taxon>
        <taxon>Sordariomycetes</taxon>
        <taxon>Hypocreomycetidae</taxon>
        <taxon>Hypocreales</taxon>
        <taxon>Nectriaceae</taxon>
        <taxon>Fusarium</taxon>
        <taxon>Fusarium burgessii species complex</taxon>
    </lineage>
</organism>
<reference evidence="2" key="1">
    <citation type="journal article" date="2017" name="Mycologia">
        <title>Fusarium algeriense, sp. nov., a novel toxigenic crown rot pathogen of durum wheat from Algeria is nested in the Fusarium burgessii species complex.</title>
        <authorList>
            <person name="Laraba I."/>
            <person name="Keddad A."/>
            <person name="Boureghda H."/>
            <person name="Abdallah N."/>
            <person name="Vaughan M.M."/>
            <person name="Proctor R.H."/>
            <person name="Busman M."/>
            <person name="O'Donnell K."/>
        </authorList>
    </citation>
    <scope>NUCLEOTIDE SEQUENCE</scope>
    <source>
        <strain evidence="2">NRRL 25174</strain>
    </source>
</reference>